<dbReference type="GO" id="GO:0046872">
    <property type="term" value="F:metal ion binding"/>
    <property type="evidence" value="ECO:0007669"/>
    <property type="project" value="UniProtKB-KW"/>
</dbReference>
<keyword evidence="6 12" id="KW-0915">Sodium</keyword>
<dbReference type="EMBL" id="CYUD01000005">
    <property type="protein sequence ID" value="CUJ98104.1"/>
    <property type="molecule type" value="Genomic_DNA"/>
</dbReference>
<evidence type="ECO:0000256" key="11">
    <source>
        <dbReference type="ARBA" id="ARBA00035585"/>
    </source>
</evidence>
<gene>
    <name evidence="12" type="primary">fluC</name>
    <name evidence="12" type="synonym">crcB</name>
    <name evidence="13" type="ORF">RUE5091_01886</name>
</gene>
<evidence type="ECO:0000256" key="6">
    <source>
        <dbReference type="ARBA" id="ARBA00023053"/>
    </source>
</evidence>
<accession>A0A0P1I8K4</accession>
<keyword evidence="12" id="KW-0479">Metal-binding</keyword>
<feature type="binding site" evidence="12">
    <location>
        <position position="76"/>
    </location>
    <ligand>
        <name>Na(+)</name>
        <dbReference type="ChEBI" id="CHEBI:29101"/>
        <note>structural</note>
    </ligand>
</feature>
<dbReference type="Pfam" id="PF02537">
    <property type="entry name" value="CRCB"/>
    <property type="match status" value="1"/>
</dbReference>
<comment type="function">
    <text evidence="12">Fluoride-specific ion channel. Important for reducing fluoride concentration in the cell, thus reducing its toxicity.</text>
</comment>
<feature type="transmembrane region" description="Helical" evidence="12">
    <location>
        <begin position="32"/>
        <end position="55"/>
    </location>
</feature>
<keyword evidence="2 12" id="KW-1003">Cell membrane</keyword>
<evidence type="ECO:0000313" key="13">
    <source>
        <dbReference type="EMBL" id="CUJ98104.1"/>
    </source>
</evidence>
<dbReference type="GO" id="GO:0005886">
    <property type="term" value="C:plasma membrane"/>
    <property type="evidence" value="ECO:0007669"/>
    <property type="project" value="UniProtKB-SubCell"/>
</dbReference>
<protein>
    <recommendedName>
        <fullName evidence="12">Fluoride-specific ion channel FluC</fullName>
    </recommendedName>
</protein>
<dbReference type="GO" id="GO:0062054">
    <property type="term" value="F:fluoride channel activity"/>
    <property type="evidence" value="ECO:0007669"/>
    <property type="project" value="UniProtKB-UniRule"/>
</dbReference>
<reference evidence="14" key="1">
    <citation type="submission" date="2015-09" db="EMBL/GenBank/DDBJ databases">
        <authorList>
            <person name="Rodrigo-Torres L."/>
            <person name="Arahal D.R."/>
        </authorList>
    </citation>
    <scope>NUCLEOTIDE SEQUENCE [LARGE SCALE GENOMIC DNA]</scope>
    <source>
        <strain evidence="14">CECT 5091</strain>
    </source>
</reference>
<dbReference type="STRING" id="1715692.RUE5091_01886"/>
<evidence type="ECO:0000256" key="2">
    <source>
        <dbReference type="ARBA" id="ARBA00022475"/>
    </source>
</evidence>
<evidence type="ECO:0000256" key="9">
    <source>
        <dbReference type="ARBA" id="ARBA00023303"/>
    </source>
</evidence>
<evidence type="ECO:0000313" key="14">
    <source>
        <dbReference type="Proteomes" id="UP000051260"/>
    </source>
</evidence>
<keyword evidence="5 12" id="KW-1133">Transmembrane helix</keyword>
<keyword evidence="12" id="KW-0813">Transport</keyword>
<keyword evidence="7 12" id="KW-0406">Ion transport</keyword>
<keyword evidence="9 12" id="KW-0407">Ion channel</keyword>
<dbReference type="HAMAP" id="MF_00454">
    <property type="entry name" value="FluC"/>
    <property type="match status" value="1"/>
</dbReference>
<keyword evidence="8 12" id="KW-0472">Membrane</keyword>
<evidence type="ECO:0000256" key="5">
    <source>
        <dbReference type="ARBA" id="ARBA00022989"/>
    </source>
</evidence>
<feature type="transmembrane region" description="Helical" evidence="12">
    <location>
        <begin position="6"/>
        <end position="25"/>
    </location>
</feature>
<dbReference type="AlphaFoldDB" id="A0A0P1I8K4"/>
<feature type="transmembrane region" description="Helical" evidence="12">
    <location>
        <begin position="93"/>
        <end position="118"/>
    </location>
</feature>
<dbReference type="OrthoDB" id="9806299at2"/>
<evidence type="ECO:0000256" key="3">
    <source>
        <dbReference type="ARBA" id="ARBA00022519"/>
    </source>
</evidence>
<name>A0A0P1I8K4_9RHOB</name>
<evidence type="ECO:0000256" key="7">
    <source>
        <dbReference type="ARBA" id="ARBA00023065"/>
    </source>
</evidence>
<evidence type="ECO:0000256" key="1">
    <source>
        <dbReference type="ARBA" id="ARBA00004651"/>
    </source>
</evidence>
<organism evidence="13 14">
    <name type="scientific">Ruegeria denitrificans</name>
    <dbReference type="NCBI Taxonomy" id="1715692"/>
    <lineage>
        <taxon>Bacteria</taxon>
        <taxon>Pseudomonadati</taxon>
        <taxon>Pseudomonadota</taxon>
        <taxon>Alphaproteobacteria</taxon>
        <taxon>Rhodobacterales</taxon>
        <taxon>Roseobacteraceae</taxon>
        <taxon>Ruegeria</taxon>
    </lineage>
</organism>
<comment type="similarity">
    <text evidence="10 12">Belongs to the fluoride channel Fluc/FEX (TC 1.A.43) family.</text>
</comment>
<dbReference type="Proteomes" id="UP000051260">
    <property type="component" value="Unassembled WGS sequence"/>
</dbReference>
<dbReference type="InterPro" id="IPR003691">
    <property type="entry name" value="FluC"/>
</dbReference>
<feature type="binding site" evidence="12">
    <location>
        <position position="73"/>
    </location>
    <ligand>
        <name>Na(+)</name>
        <dbReference type="ChEBI" id="CHEBI:29101"/>
        <note>structural</note>
    </ligand>
</feature>
<dbReference type="GO" id="GO:0140114">
    <property type="term" value="P:cellular detoxification of fluoride"/>
    <property type="evidence" value="ECO:0007669"/>
    <property type="project" value="UniProtKB-UniRule"/>
</dbReference>
<evidence type="ECO:0000256" key="8">
    <source>
        <dbReference type="ARBA" id="ARBA00023136"/>
    </source>
</evidence>
<feature type="transmembrane region" description="Helical" evidence="12">
    <location>
        <begin position="67"/>
        <end position="86"/>
    </location>
</feature>
<dbReference type="RefSeq" id="WP_058281611.1">
    <property type="nucleotide sequence ID" value="NZ_CYUD01000005.1"/>
</dbReference>
<dbReference type="PANTHER" id="PTHR28259">
    <property type="entry name" value="FLUORIDE EXPORT PROTEIN 1-RELATED"/>
    <property type="match status" value="1"/>
</dbReference>
<evidence type="ECO:0000256" key="4">
    <source>
        <dbReference type="ARBA" id="ARBA00022692"/>
    </source>
</evidence>
<evidence type="ECO:0000256" key="10">
    <source>
        <dbReference type="ARBA" id="ARBA00035120"/>
    </source>
</evidence>
<comment type="subcellular location">
    <subcellularLocation>
        <location evidence="1 12">Cell membrane</location>
        <topology evidence="1 12">Multi-pass membrane protein</topology>
    </subcellularLocation>
</comment>
<keyword evidence="3" id="KW-0997">Cell inner membrane</keyword>
<evidence type="ECO:0000256" key="12">
    <source>
        <dbReference type="HAMAP-Rule" id="MF_00454"/>
    </source>
</evidence>
<comment type="activity regulation">
    <text evidence="12">Na(+) is not transported, but it plays an essential structural role and its presence is essential for fluoride channel function.</text>
</comment>
<proteinExistence type="inferred from homology"/>
<keyword evidence="4 12" id="KW-0812">Transmembrane</keyword>
<sequence>MTELYLHAMFGLGGGLGAVLRHWIALQVRHDLPLATLIVNVVGSLLLGLWIGYLGGPIDLGEEERRLVFGFCGGFTTFSSFAYQSLELRRQRTIALAAGNILLSLILCWLALLLGLFLTR</sequence>
<dbReference type="PANTHER" id="PTHR28259:SF1">
    <property type="entry name" value="FLUORIDE EXPORT PROTEIN 1-RELATED"/>
    <property type="match status" value="1"/>
</dbReference>
<keyword evidence="14" id="KW-1185">Reference proteome</keyword>
<comment type="catalytic activity">
    <reaction evidence="11">
        <text>fluoride(in) = fluoride(out)</text>
        <dbReference type="Rhea" id="RHEA:76159"/>
        <dbReference type="ChEBI" id="CHEBI:17051"/>
    </reaction>
    <physiologicalReaction direction="left-to-right" evidence="11">
        <dbReference type="Rhea" id="RHEA:76160"/>
    </physiologicalReaction>
</comment>